<dbReference type="Gene3D" id="1.20.272.10">
    <property type="match status" value="1"/>
</dbReference>
<dbReference type="InterPro" id="IPR045085">
    <property type="entry name" value="HLD_clamp_pol_III_gamma_tau"/>
</dbReference>
<keyword evidence="8" id="KW-0862">Zinc</keyword>
<dbReference type="GO" id="GO:0003887">
    <property type="term" value="F:DNA-directed DNA polymerase activity"/>
    <property type="evidence" value="ECO:0007669"/>
    <property type="project" value="UniProtKB-KW"/>
</dbReference>
<evidence type="ECO:0000313" key="14">
    <source>
        <dbReference type="EMBL" id="GAF71574.1"/>
    </source>
</evidence>
<evidence type="ECO:0000256" key="10">
    <source>
        <dbReference type="ARBA" id="ARBA00022932"/>
    </source>
</evidence>
<dbReference type="GO" id="GO:0046872">
    <property type="term" value="F:metal ion binding"/>
    <property type="evidence" value="ECO:0007669"/>
    <property type="project" value="UniProtKB-KW"/>
</dbReference>
<dbReference type="NCBIfam" id="TIGR01128">
    <property type="entry name" value="holA"/>
    <property type="match status" value="1"/>
</dbReference>
<comment type="similarity">
    <text evidence="1">Belongs to the DnaX/STICHEL family.</text>
</comment>
<dbReference type="GO" id="GO:0005524">
    <property type="term" value="F:ATP binding"/>
    <property type="evidence" value="ECO:0007669"/>
    <property type="project" value="UniProtKB-KW"/>
</dbReference>
<proteinExistence type="inferred from homology"/>
<dbReference type="NCBIfam" id="NF004046">
    <property type="entry name" value="PRK05563.1"/>
    <property type="match status" value="1"/>
</dbReference>
<dbReference type="InterPro" id="IPR008921">
    <property type="entry name" value="DNA_pol3_clamp-load_cplx_C"/>
</dbReference>
<dbReference type="EMBL" id="BARS01000086">
    <property type="protein sequence ID" value="GAF71574.1"/>
    <property type="molecule type" value="Genomic_DNA"/>
</dbReference>
<evidence type="ECO:0000256" key="7">
    <source>
        <dbReference type="ARBA" id="ARBA00022741"/>
    </source>
</evidence>
<dbReference type="GO" id="GO:0003677">
    <property type="term" value="F:DNA binding"/>
    <property type="evidence" value="ECO:0007669"/>
    <property type="project" value="InterPro"/>
</dbReference>
<feature type="domain" description="AAA+ ATPase" evidence="13">
    <location>
        <begin position="37"/>
        <end position="179"/>
    </location>
</feature>
<dbReference type="InterPro" id="IPR005790">
    <property type="entry name" value="DNA_polIII_delta"/>
</dbReference>
<protein>
    <recommendedName>
        <fullName evidence="2">DNA-directed DNA polymerase</fullName>
        <ecNumber evidence="2">2.7.7.7</ecNumber>
    </recommendedName>
</protein>
<dbReference type="CDD" id="cd18137">
    <property type="entry name" value="HLD_clamp_pol_III_gamma_tau"/>
    <property type="match status" value="1"/>
</dbReference>
<evidence type="ECO:0000256" key="1">
    <source>
        <dbReference type="ARBA" id="ARBA00006360"/>
    </source>
</evidence>
<dbReference type="SMART" id="SM00382">
    <property type="entry name" value="AAA"/>
    <property type="match status" value="1"/>
</dbReference>
<name>X0RRV3_9ZZZZ</name>
<comment type="caution">
    <text evidence="14">The sequence shown here is derived from an EMBL/GenBank/DDBJ whole genome shotgun (WGS) entry which is preliminary data.</text>
</comment>
<keyword evidence="3" id="KW-0808">Transferase</keyword>
<keyword evidence="5" id="KW-0235">DNA replication</keyword>
<reference evidence="14" key="1">
    <citation type="journal article" date="2014" name="Front. Microbiol.">
        <title>High frequency of phylogenetically diverse reductive dehalogenase-homologous genes in deep subseafloor sedimentary metagenomes.</title>
        <authorList>
            <person name="Kawai M."/>
            <person name="Futagami T."/>
            <person name="Toyoda A."/>
            <person name="Takaki Y."/>
            <person name="Nishi S."/>
            <person name="Hori S."/>
            <person name="Arai W."/>
            <person name="Tsubouchi T."/>
            <person name="Morono Y."/>
            <person name="Uchiyama I."/>
            <person name="Ito T."/>
            <person name="Fujiyama A."/>
            <person name="Inagaki F."/>
            <person name="Takami H."/>
        </authorList>
    </citation>
    <scope>NUCLEOTIDE SEQUENCE</scope>
    <source>
        <strain evidence="14">Expedition CK06-06</strain>
    </source>
</reference>
<keyword evidence="4" id="KW-0548">Nucleotidyltransferase</keyword>
<dbReference type="Pfam" id="PF20964">
    <property type="entry name" value="DnaX_C"/>
    <property type="match status" value="1"/>
</dbReference>
<evidence type="ECO:0000256" key="8">
    <source>
        <dbReference type="ARBA" id="ARBA00022833"/>
    </source>
</evidence>
<dbReference type="InterPro" id="IPR050238">
    <property type="entry name" value="DNA_Rep/Repair_Clamp_Loader"/>
</dbReference>
<keyword evidence="9" id="KW-0067">ATP-binding</keyword>
<keyword evidence="7" id="KW-0547">Nucleotide-binding</keyword>
<sequence length="578" mass="66750">MEYQSLYRKWRPQTFEDIIGQRHITQTLINAISLNRISHAYIFSGPRGVGKTTTARILAKSLNCEKGLTPHPCNKCDRCIRITDGYSMDVIEIDGASNRGIDDIRDLRNKVKFAPAEGKYKVYIIDEVHMLTTEAFNALLKTLEEPPSHVIFIFATTNPHKIPGTILSRCQWFNFRRISLVDIVAKLKMIAKDEELNINDNILNMIARNSTGSMRDAESTLDQIIAYCGKEITSQSIREVLGIIEEEIFFEFIETIIKDDTLKGIEIINRTSDLGGDASQFIKNLMEYVHNLSLAKVCQKKILNIQGIFTEDRERLLKQSKTIKLEKLFNIVDYLAEVERKMRYTHHPWILLEMLVIKFTAGENYSLKEVEEEKDEYFLDFSAKKDVSESGKKNAGTREEVPPKKKIRDKVRTKKDSSIQAKEVSTDLDFNQTWGTILNKIKKTKMSVYSFIIANNLITIENNKLIIGFDKKYTFHKESLEKQNNKILLQELIKEETGRLLTIECIINNNGKEDSILEVEQESKKKAARTRNEEEKEREERAGEEKDNIKKRSNKISKDNILIKESLNLFEGTIFEEK</sequence>
<accession>X0RRV3</accession>
<evidence type="ECO:0000259" key="13">
    <source>
        <dbReference type="SMART" id="SM00382"/>
    </source>
</evidence>
<dbReference type="InterPro" id="IPR012763">
    <property type="entry name" value="DNA_pol_III_sug/sutau_N"/>
</dbReference>
<keyword evidence="6" id="KW-0479">Metal-binding</keyword>
<feature type="region of interest" description="Disordered" evidence="12">
    <location>
        <begin position="389"/>
        <end position="408"/>
    </location>
</feature>
<comment type="catalytic activity">
    <reaction evidence="11">
        <text>DNA(n) + a 2'-deoxyribonucleoside 5'-triphosphate = DNA(n+1) + diphosphate</text>
        <dbReference type="Rhea" id="RHEA:22508"/>
        <dbReference type="Rhea" id="RHEA-COMP:17339"/>
        <dbReference type="Rhea" id="RHEA-COMP:17340"/>
        <dbReference type="ChEBI" id="CHEBI:33019"/>
        <dbReference type="ChEBI" id="CHEBI:61560"/>
        <dbReference type="ChEBI" id="CHEBI:173112"/>
        <dbReference type="EC" id="2.7.7.7"/>
    </reaction>
</comment>
<evidence type="ECO:0000256" key="4">
    <source>
        <dbReference type="ARBA" id="ARBA00022695"/>
    </source>
</evidence>
<dbReference type="Pfam" id="PF22608">
    <property type="entry name" value="DNAX_ATPase_lid"/>
    <property type="match status" value="1"/>
</dbReference>
<dbReference type="GO" id="GO:0006261">
    <property type="term" value="P:DNA-templated DNA replication"/>
    <property type="evidence" value="ECO:0007669"/>
    <property type="project" value="TreeGrafter"/>
</dbReference>
<dbReference type="EC" id="2.7.7.7" evidence="2"/>
<organism evidence="14">
    <name type="scientific">marine sediment metagenome</name>
    <dbReference type="NCBI Taxonomy" id="412755"/>
    <lineage>
        <taxon>unclassified sequences</taxon>
        <taxon>metagenomes</taxon>
        <taxon>ecological metagenomes</taxon>
    </lineage>
</organism>
<dbReference type="AlphaFoldDB" id="X0RRV3"/>
<dbReference type="NCBIfam" id="TIGR02397">
    <property type="entry name" value="dnaX_nterm"/>
    <property type="match status" value="1"/>
</dbReference>
<dbReference type="PRINTS" id="PR00300">
    <property type="entry name" value="CLPPROTEASEA"/>
</dbReference>
<evidence type="ECO:0000256" key="5">
    <source>
        <dbReference type="ARBA" id="ARBA00022705"/>
    </source>
</evidence>
<dbReference type="PANTHER" id="PTHR11669:SF0">
    <property type="entry name" value="PROTEIN STICHEL-LIKE 2"/>
    <property type="match status" value="1"/>
</dbReference>
<dbReference type="SUPFAM" id="SSF52540">
    <property type="entry name" value="P-loop containing nucleoside triphosphate hydrolases"/>
    <property type="match status" value="1"/>
</dbReference>
<dbReference type="Gene3D" id="1.10.8.60">
    <property type="match status" value="1"/>
</dbReference>
<evidence type="ECO:0000256" key="3">
    <source>
        <dbReference type="ARBA" id="ARBA00022679"/>
    </source>
</evidence>
<evidence type="ECO:0000256" key="11">
    <source>
        <dbReference type="ARBA" id="ARBA00049244"/>
    </source>
</evidence>
<dbReference type="Pfam" id="PF12169">
    <property type="entry name" value="DNA_pol3_gamma3"/>
    <property type="match status" value="1"/>
</dbReference>
<evidence type="ECO:0000256" key="9">
    <source>
        <dbReference type="ARBA" id="ARBA00022840"/>
    </source>
</evidence>
<dbReference type="InterPro" id="IPR048448">
    <property type="entry name" value="DnaX-like_C"/>
</dbReference>
<keyword evidence="10" id="KW-0239">DNA-directed DNA polymerase</keyword>
<dbReference type="InterPro" id="IPR027417">
    <property type="entry name" value="P-loop_NTPase"/>
</dbReference>
<evidence type="ECO:0000256" key="6">
    <source>
        <dbReference type="ARBA" id="ARBA00022723"/>
    </source>
</evidence>
<evidence type="ECO:0000256" key="2">
    <source>
        <dbReference type="ARBA" id="ARBA00012417"/>
    </source>
</evidence>
<dbReference type="Pfam" id="PF13177">
    <property type="entry name" value="DNA_pol3_delta2"/>
    <property type="match status" value="1"/>
</dbReference>
<dbReference type="GO" id="GO:0009360">
    <property type="term" value="C:DNA polymerase III complex"/>
    <property type="evidence" value="ECO:0007669"/>
    <property type="project" value="InterPro"/>
</dbReference>
<dbReference type="FunFam" id="3.40.50.300:FF:000014">
    <property type="entry name" value="DNA polymerase III subunit gamma/tau"/>
    <property type="match status" value="1"/>
</dbReference>
<evidence type="ECO:0000256" key="12">
    <source>
        <dbReference type="SAM" id="MobiDB-lite"/>
    </source>
</evidence>
<dbReference type="InterPro" id="IPR022754">
    <property type="entry name" value="DNA_pol_III_gamma-3"/>
</dbReference>
<dbReference type="CDD" id="cd00009">
    <property type="entry name" value="AAA"/>
    <property type="match status" value="1"/>
</dbReference>
<dbReference type="InterPro" id="IPR001270">
    <property type="entry name" value="ClpA/B"/>
</dbReference>
<dbReference type="SUPFAM" id="SSF48019">
    <property type="entry name" value="post-AAA+ oligomerization domain-like"/>
    <property type="match status" value="1"/>
</dbReference>
<dbReference type="InterPro" id="IPR003593">
    <property type="entry name" value="AAA+_ATPase"/>
</dbReference>
<feature type="region of interest" description="Disordered" evidence="12">
    <location>
        <begin position="519"/>
        <end position="551"/>
    </location>
</feature>
<dbReference type="PANTHER" id="PTHR11669">
    <property type="entry name" value="REPLICATION FACTOR C / DNA POLYMERASE III GAMMA-TAU SUBUNIT"/>
    <property type="match status" value="1"/>
</dbReference>
<dbReference type="FunFam" id="1.10.8.60:FF:000013">
    <property type="entry name" value="DNA polymerase III subunit gamma/tau"/>
    <property type="match status" value="1"/>
</dbReference>
<feature type="compositionally biased region" description="Basic and acidic residues" evidence="12">
    <location>
        <begin position="389"/>
        <end position="403"/>
    </location>
</feature>
<gene>
    <name evidence="14" type="ORF">S01H1_00260</name>
</gene>
<dbReference type="Gene3D" id="3.40.50.300">
    <property type="entry name" value="P-loop containing nucleotide triphosphate hydrolases"/>
    <property type="match status" value="1"/>
</dbReference>